<protein>
    <submittedName>
        <fullName evidence="2">Uncharacterized protein</fullName>
    </submittedName>
</protein>
<comment type="caution">
    <text evidence="2">The sequence shown here is derived from an EMBL/GenBank/DDBJ whole genome shotgun (WGS) entry which is preliminary data.</text>
</comment>
<reference evidence="2" key="1">
    <citation type="submission" date="2021-11" db="EMBL/GenBank/DDBJ databases">
        <authorList>
            <consortium name="Genoscope - CEA"/>
            <person name="William W."/>
        </authorList>
    </citation>
    <scope>NUCLEOTIDE SEQUENCE</scope>
</reference>
<evidence type="ECO:0000313" key="3">
    <source>
        <dbReference type="Proteomes" id="UP000789595"/>
    </source>
</evidence>
<proteinExistence type="predicted"/>
<name>A0A8J2SBE8_9STRA</name>
<evidence type="ECO:0000256" key="1">
    <source>
        <dbReference type="SAM" id="MobiDB-lite"/>
    </source>
</evidence>
<gene>
    <name evidence="2" type="ORF">PECAL_2P27350</name>
</gene>
<sequence>MEAPPPNDADAARPERYRPTYHRASSQRSAALARDILTRLKSIEDPDLEATNEREPEPTTTAPFSKRACAKRLRSFATSRRLPTDDGAPPELLARMGFELISTEIVTILKCVECGAGAPPFASVDQAEAAHKKGCARKGCTVPSSVWDYSPACVREREQQLLETLDLFAVRDSESMKGASSLARRGWDAASATEVECAFCARVVTVTADVEDVAHRCWCPRARLRTREDNLPPAKRSRLAQ</sequence>
<feature type="region of interest" description="Disordered" evidence="1">
    <location>
        <begin position="1"/>
        <end position="30"/>
    </location>
</feature>
<keyword evidence="3" id="KW-1185">Reference proteome</keyword>
<evidence type="ECO:0000313" key="2">
    <source>
        <dbReference type="EMBL" id="CAH0369608.1"/>
    </source>
</evidence>
<dbReference type="InterPro" id="IPR001370">
    <property type="entry name" value="BIR_rpt"/>
</dbReference>
<dbReference type="PROSITE" id="PS50143">
    <property type="entry name" value="BIR_REPEAT_2"/>
    <property type="match status" value="1"/>
</dbReference>
<accession>A0A8J2SBE8</accession>
<dbReference type="AlphaFoldDB" id="A0A8J2SBE8"/>
<dbReference type="Proteomes" id="UP000789595">
    <property type="component" value="Unassembled WGS sequence"/>
</dbReference>
<organism evidence="2 3">
    <name type="scientific">Pelagomonas calceolata</name>
    <dbReference type="NCBI Taxonomy" id="35677"/>
    <lineage>
        <taxon>Eukaryota</taxon>
        <taxon>Sar</taxon>
        <taxon>Stramenopiles</taxon>
        <taxon>Ochrophyta</taxon>
        <taxon>Pelagophyceae</taxon>
        <taxon>Pelagomonadales</taxon>
        <taxon>Pelagomonadaceae</taxon>
        <taxon>Pelagomonas</taxon>
    </lineage>
</organism>
<dbReference type="EMBL" id="CAKKNE010000002">
    <property type="protein sequence ID" value="CAH0369608.1"/>
    <property type="molecule type" value="Genomic_DNA"/>
</dbReference>
<feature type="region of interest" description="Disordered" evidence="1">
    <location>
        <begin position="42"/>
        <end position="65"/>
    </location>
</feature>